<evidence type="ECO:0000256" key="8">
    <source>
        <dbReference type="ARBA" id="ARBA00023237"/>
    </source>
</evidence>
<dbReference type="InterPro" id="IPR005565">
    <property type="entry name" value="Hemolysn_activator_HlyB_C"/>
</dbReference>
<evidence type="ECO:0000256" key="9">
    <source>
        <dbReference type="SAM" id="SignalP"/>
    </source>
</evidence>
<comment type="subcellular location">
    <subcellularLocation>
        <location evidence="1">Cell outer membrane</location>
    </subcellularLocation>
</comment>
<dbReference type="Pfam" id="PF03865">
    <property type="entry name" value="ShlB"/>
    <property type="match status" value="2"/>
</dbReference>
<sequence>MSQRRFKKNLGGAALALMLAAFAAPALAADELFDITRFQVDGNTLLPPADVERMLAPLAGSQRAFADIQQAMEALQQAYAKAGYSTVQVSVPEQELTGGTVRLQVTETVVSSITIKGNQHFDEANIRASLTRLEIGRPPRLSAISESIQLANESPAKQIGVSLAEGEQPGNIDATVLVTDHKPLRVLTTLDNTGAPSSGRWRTGVALQHSNLFNRDQVGTLAYTTSPDSPSGVSLRVYSLGYRIPLYASGDSLDFIYGKSSVNSPSTSPVLGGILGFTGKGDVYSLRWNHFLGRSGESTAKLVLGLDHKLVDSRCEVGGVPVSIAPPTPPIASCVPYTTTPLNLTYSSQRESADQVSSFSVGLSHNLPSGQRYTNVDGRNDRYSYLTPGNRSTRDDFTILRGAASVFKSFANGWQGRLAGSAQYTNLPLVSGEQFGLVGSTLVRGFQERAVAADNGVVANAEIYTPELAANIGVPGQLRALFFVDAGHGTNNRVGSSGIPASVTVASMGTGLRYVSSRDFNISLDIARVQNPGTSTTETRGSWKAHLSASLAF</sequence>
<keyword evidence="6" id="KW-0653">Protein transport</keyword>
<evidence type="ECO:0000256" key="6">
    <source>
        <dbReference type="ARBA" id="ARBA00022927"/>
    </source>
</evidence>
<dbReference type="RefSeq" id="WP_371434321.1">
    <property type="nucleotide sequence ID" value="NZ_JBHSRS010000083.1"/>
</dbReference>
<dbReference type="PROSITE" id="PS51779">
    <property type="entry name" value="POTRA"/>
    <property type="match status" value="1"/>
</dbReference>
<comment type="caution">
    <text evidence="11">The sequence shown here is derived from an EMBL/GenBank/DDBJ whole genome shotgun (WGS) entry which is preliminary data.</text>
</comment>
<evidence type="ECO:0000256" key="5">
    <source>
        <dbReference type="ARBA" id="ARBA00022692"/>
    </source>
</evidence>
<comment type="similarity">
    <text evidence="2">Belongs to the TPS (TC 1.B.20) family.</text>
</comment>
<keyword evidence="5" id="KW-0812">Transmembrane</keyword>
<dbReference type="Gene3D" id="2.40.160.50">
    <property type="entry name" value="membrane protein fhac: a member of the omp85/tpsb transporter family"/>
    <property type="match status" value="1"/>
</dbReference>
<evidence type="ECO:0000256" key="7">
    <source>
        <dbReference type="ARBA" id="ARBA00023136"/>
    </source>
</evidence>
<feature type="signal peptide" evidence="9">
    <location>
        <begin position="1"/>
        <end position="28"/>
    </location>
</feature>
<organism evidence="11 12">
    <name type="scientific">Polaromonas aquatica</name>
    <dbReference type="NCBI Taxonomy" id="332657"/>
    <lineage>
        <taxon>Bacteria</taxon>
        <taxon>Pseudomonadati</taxon>
        <taxon>Pseudomonadota</taxon>
        <taxon>Betaproteobacteria</taxon>
        <taxon>Burkholderiales</taxon>
        <taxon>Comamonadaceae</taxon>
        <taxon>Polaromonas</taxon>
    </lineage>
</organism>
<protein>
    <submittedName>
        <fullName evidence="11">ShlB/FhaC/HecB family hemolysin secretion/activation protein</fullName>
    </submittedName>
</protein>
<keyword evidence="8" id="KW-0998">Cell outer membrane</keyword>
<dbReference type="PANTHER" id="PTHR34597:SF6">
    <property type="entry name" value="BLR6126 PROTEIN"/>
    <property type="match status" value="1"/>
</dbReference>
<gene>
    <name evidence="11" type="ORF">ACFQND_21100</name>
</gene>
<evidence type="ECO:0000256" key="3">
    <source>
        <dbReference type="ARBA" id="ARBA00022448"/>
    </source>
</evidence>
<evidence type="ECO:0000256" key="4">
    <source>
        <dbReference type="ARBA" id="ARBA00022452"/>
    </source>
</evidence>
<dbReference type="Pfam" id="PF08479">
    <property type="entry name" value="POTRA_2"/>
    <property type="match status" value="1"/>
</dbReference>
<evidence type="ECO:0000259" key="10">
    <source>
        <dbReference type="PROSITE" id="PS51779"/>
    </source>
</evidence>
<feature type="domain" description="POTRA" evidence="10">
    <location>
        <begin position="33"/>
        <end position="108"/>
    </location>
</feature>
<dbReference type="InterPro" id="IPR013686">
    <property type="entry name" value="Polypept-transport_assoc_ShlB"/>
</dbReference>
<dbReference type="InterPro" id="IPR051544">
    <property type="entry name" value="TPS_OM_transporter"/>
</dbReference>
<evidence type="ECO:0000256" key="1">
    <source>
        <dbReference type="ARBA" id="ARBA00004442"/>
    </source>
</evidence>
<evidence type="ECO:0000256" key="2">
    <source>
        <dbReference type="ARBA" id="ARBA00009055"/>
    </source>
</evidence>
<feature type="chain" id="PRO_5045338873" evidence="9">
    <location>
        <begin position="29"/>
        <end position="553"/>
    </location>
</feature>
<proteinExistence type="inferred from homology"/>
<dbReference type="InterPro" id="IPR034746">
    <property type="entry name" value="POTRA"/>
</dbReference>
<keyword evidence="4" id="KW-1134">Transmembrane beta strand</keyword>
<dbReference type="Gene3D" id="3.10.20.310">
    <property type="entry name" value="membrane protein fhac"/>
    <property type="match status" value="1"/>
</dbReference>
<keyword evidence="12" id="KW-1185">Reference proteome</keyword>
<evidence type="ECO:0000313" key="12">
    <source>
        <dbReference type="Proteomes" id="UP001596270"/>
    </source>
</evidence>
<dbReference type="Proteomes" id="UP001596270">
    <property type="component" value="Unassembled WGS sequence"/>
</dbReference>
<dbReference type="EMBL" id="JBHSRS010000083">
    <property type="protein sequence ID" value="MFC6283733.1"/>
    <property type="molecule type" value="Genomic_DNA"/>
</dbReference>
<accession>A0ABW1U407</accession>
<evidence type="ECO:0000313" key="11">
    <source>
        <dbReference type="EMBL" id="MFC6283733.1"/>
    </source>
</evidence>
<keyword evidence="7" id="KW-0472">Membrane</keyword>
<reference evidence="12" key="1">
    <citation type="journal article" date="2019" name="Int. J. Syst. Evol. Microbiol.">
        <title>The Global Catalogue of Microorganisms (GCM) 10K type strain sequencing project: providing services to taxonomists for standard genome sequencing and annotation.</title>
        <authorList>
            <consortium name="The Broad Institute Genomics Platform"/>
            <consortium name="The Broad Institute Genome Sequencing Center for Infectious Disease"/>
            <person name="Wu L."/>
            <person name="Ma J."/>
        </authorList>
    </citation>
    <scope>NUCLEOTIDE SEQUENCE [LARGE SCALE GENOMIC DNA]</scope>
    <source>
        <strain evidence="12">CCUG 39402</strain>
    </source>
</reference>
<name>A0ABW1U407_9BURK</name>
<keyword evidence="9" id="KW-0732">Signal</keyword>
<keyword evidence="3" id="KW-0813">Transport</keyword>
<dbReference type="PANTHER" id="PTHR34597">
    <property type="entry name" value="SLR1661 PROTEIN"/>
    <property type="match status" value="1"/>
</dbReference>